<gene>
    <name evidence="2" type="ORF">M409DRAFT_25477</name>
</gene>
<evidence type="ECO:0000313" key="3">
    <source>
        <dbReference type="Proteomes" id="UP000799537"/>
    </source>
</evidence>
<proteinExistence type="predicted"/>
<dbReference type="EMBL" id="ML993605">
    <property type="protein sequence ID" value="KAF2164130.1"/>
    <property type="molecule type" value="Genomic_DNA"/>
</dbReference>
<dbReference type="GeneID" id="54560982"/>
<dbReference type="AlphaFoldDB" id="A0A6A6CD46"/>
<organism evidence="2 3">
    <name type="scientific">Zasmidium cellare ATCC 36951</name>
    <dbReference type="NCBI Taxonomy" id="1080233"/>
    <lineage>
        <taxon>Eukaryota</taxon>
        <taxon>Fungi</taxon>
        <taxon>Dikarya</taxon>
        <taxon>Ascomycota</taxon>
        <taxon>Pezizomycotina</taxon>
        <taxon>Dothideomycetes</taxon>
        <taxon>Dothideomycetidae</taxon>
        <taxon>Mycosphaerellales</taxon>
        <taxon>Mycosphaerellaceae</taxon>
        <taxon>Zasmidium</taxon>
    </lineage>
</organism>
<feature type="region of interest" description="Disordered" evidence="1">
    <location>
        <begin position="93"/>
        <end position="123"/>
    </location>
</feature>
<keyword evidence="3" id="KW-1185">Reference proteome</keyword>
<sequence length="123" mass="12901">MASSSSDQTPISPIKFTRPELTISAAAINNEPIELDGTSISPDELRLARRGSKADALAALEAEKGLSRAERERRAKLILERKSNPAVLVDIPQAPAPDELEQAGAAQDEDGAGTGTLKKAGKA</sequence>
<dbReference type="RefSeq" id="XP_033665019.1">
    <property type="nucleotide sequence ID" value="XM_033807710.1"/>
</dbReference>
<reference evidence="2" key="1">
    <citation type="journal article" date="2020" name="Stud. Mycol.">
        <title>101 Dothideomycetes genomes: a test case for predicting lifestyles and emergence of pathogens.</title>
        <authorList>
            <person name="Haridas S."/>
            <person name="Albert R."/>
            <person name="Binder M."/>
            <person name="Bloem J."/>
            <person name="Labutti K."/>
            <person name="Salamov A."/>
            <person name="Andreopoulos B."/>
            <person name="Baker S."/>
            <person name="Barry K."/>
            <person name="Bills G."/>
            <person name="Bluhm B."/>
            <person name="Cannon C."/>
            <person name="Castanera R."/>
            <person name="Culley D."/>
            <person name="Daum C."/>
            <person name="Ezra D."/>
            <person name="Gonzalez J."/>
            <person name="Henrissat B."/>
            <person name="Kuo A."/>
            <person name="Liang C."/>
            <person name="Lipzen A."/>
            <person name="Lutzoni F."/>
            <person name="Magnuson J."/>
            <person name="Mondo S."/>
            <person name="Nolan M."/>
            <person name="Ohm R."/>
            <person name="Pangilinan J."/>
            <person name="Park H.-J."/>
            <person name="Ramirez L."/>
            <person name="Alfaro M."/>
            <person name="Sun H."/>
            <person name="Tritt A."/>
            <person name="Yoshinaga Y."/>
            <person name="Zwiers L.-H."/>
            <person name="Turgeon B."/>
            <person name="Goodwin S."/>
            <person name="Spatafora J."/>
            <person name="Crous P."/>
            <person name="Grigoriev I."/>
        </authorList>
    </citation>
    <scope>NUCLEOTIDE SEQUENCE</scope>
    <source>
        <strain evidence="2">ATCC 36951</strain>
    </source>
</reference>
<evidence type="ECO:0000256" key="1">
    <source>
        <dbReference type="SAM" id="MobiDB-lite"/>
    </source>
</evidence>
<name>A0A6A6CD46_ZASCE</name>
<protein>
    <submittedName>
        <fullName evidence="2">Uncharacterized protein</fullName>
    </submittedName>
</protein>
<dbReference type="Proteomes" id="UP000799537">
    <property type="component" value="Unassembled WGS sequence"/>
</dbReference>
<evidence type="ECO:0000313" key="2">
    <source>
        <dbReference type="EMBL" id="KAF2164130.1"/>
    </source>
</evidence>
<accession>A0A6A6CD46</accession>
<dbReference type="OrthoDB" id="5310629at2759"/>